<protein>
    <recommendedName>
        <fullName evidence="7">Immunoglobulin V-set domain-containing protein</fullName>
    </recommendedName>
</protein>
<evidence type="ECO:0000256" key="6">
    <source>
        <dbReference type="SAM" id="SignalP"/>
    </source>
</evidence>
<evidence type="ECO:0000256" key="3">
    <source>
        <dbReference type="ARBA" id="ARBA00023136"/>
    </source>
</evidence>
<feature type="compositionally biased region" description="Low complexity" evidence="4">
    <location>
        <begin position="294"/>
        <end position="305"/>
    </location>
</feature>
<dbReference type="PANTHER" id="PTHR11860">
    <property type="entry name" value="POLYMERIC-IMMUNOGLOBULIN RECEPTOR"/>
    <property type="match status" value="1"/>
</dbReference>
<dbReference type="Proteomes" id="UP001591681">
    <property type="component" value="Unassembled WGS sequence"/>
</dbReference>
<feature type="domain" description="Immunoglobulin V-set" evidence="7">
    <location>
        <begin position="26"/>
        <end position="127"/>
    </location>
</feature>
<feature type="transmembrane region" description="Helical" evidence="5">
    <location>
        <begin position="257"/>
        <end position="281"/>
    </location>
</feature>
<evidence type="ECO:0000256" key="4">
    <source>
        <dbReference type="SAM" id="MobiDB-lite"/>
    </source>
</evidence>
<evidence type="ECO:0000313" key="9">
    <source>
        <dbReference type="Proteomes" id="UP001591681"/>
    </source>
</evidence>
<keyword evidence="6" id="KW-0732">Signal</keyword>
<dbReference type="InterPro" id="IPR036179">
    <property type="entry name" value="Ig-like_dom_sf"/>
</dbReference>
<keyword evidence="3 5" id="KW-0472">Membrane</keyword>
<dbReference type="SUPFAM" id="SSF48726">
    <property type="entry name" value="Immunoglobulin"/>
    <property type="match status" value="2"/>
</dbReference>
<gene>
    <name evidence="8" type="ORF">ACEWY4_017383</name>
</gene>
<name>A0ABD1JGZ2_9TELE</name>
<comment type="subcellular location">
    <subcellularLocation>
        <location evidence="1">Membrane</location>
    </subcellularLocation>
</comment>
<evidence type="ECO:0000256" key="1">
    <source>
        <dbReference type="ARBA" id="ARBA00004370"/>
    </source>
</evidence>
<dbReference type="InterPro" id="IPR050671">
    <property type="entry name" value="CD300_family_receptors"/>
</dbReference>
<sequence length="350" mass="38591">MGVFILFSLCVITVHASREMLHIEVGAQQGNAAMRCDYPSAPSNLTACFYKHRTAEPLVCSTGDYSVTQNQTGRFLLTDDRGQERRVIMLTIVRLQRRDSGVYWCGSQLKTNPESHQTPVKKFQLYVTAPGVVPITSYEGARAEMRCPYTSPADRDKPKYLCRGLCPTFGKDPDRRNVLVRTEKPGQLWASKARYSLRDDPAAGAFVVGLSELRMADMGLYCCGVNRGRHEPHVQTEQMLVVLQSDMQLSSPVTTTVLVVGVTVGVCGPLLLLLVVSLAVISHSRQDRQRLKVSSHSSAQAARSSVPMKKQHSTQGYVQYNVDMTSLRGSQHSANGQSASADDLTHDSEL</sequence>
<keyword evidence="2 5" id="KW-0812">Transmembrane</keyword>
<dbReference type="Gene3D" id="2.60.40.10">
    <property type="entry name" value="Immunoglobulins"/>
    <property type="match status" value="2"/>
</dbReference>
<feature type="domain" description="Immunoglobulin V-set" evidence="7">
    <location>
        <begin position="135"/>
        <end position="232"/>
    </location>
</feature>
<dbReference type="GO" id="GO:0016020">
    <property type="term" value="C:membrane"/>
    <property type="evidence" value="ECO:0007669"/>
    <property type="project" value="UniProtKB-SubCell"/>
</dbReference>
<accession>A0ABD1JGZ2</accession>
<organism evidence="8 9">
    <name type="scientific">Coilia grayii</name>
    <name type="common">Gray's grenadier anchovy</name>
    <dbReference type="NCBI Taxonomy" id="363190"/>
    <lineage>
        <taxon>Eukaryota</taxon>
        <taxon>Metazoa</taxon>
        <taxon>Chordata</taxon>
        <taxon>Craniata</taxon>
        <taxon>Vertebrata</taxon>
        <taxon>Euteleostomi</taxon>
        <taxon>Actinopterygii</taxon>
        <taxon>Neopterygii</taxon>
        <taxon>Teleostei</taxon>
        <taxon>Clupei</taxon>
        <taxon>Clupeiformes</taxon>
        <taxon>Clupeoidei</taxon>
        <taxon>Engraulidae</taxon>
        <taxon>Coilinae</taxon>
        <taxon>Coilia</taxon>
    </lineage>
</organism>
<feature type="compositionally biased region" description="Polar residues" evidence="4">
    <location>
        <begin position="328"/>
        <end position="340"/>
    </location>
</feature>
<feature type="region of interest" description="Disordered" evidence="4">
    <location>
        <begin position="328"/>
        <end position="350"/>
    </location>
</feature>
<dbReference type="InterPro" id="IPR013106">
    <property type="entry name" value="Ig_V-set"/>
</dbReference>
<evidence type="ECO:0000313" key="8">
    <source>
        <dbReference type="EMBL" id="KAL2086324.1"/>
    </source>
</evidence>
<dbReference type="EMBL" id="JBHFQA010000015">
    <property type="protein sequence ID" value="KAL2086324.1"/>
    <property type="molecule type" value="Genomic_DNA"/>
</dbReference>
<dbReference type="PANTHER" id="PTHR11860:SF118">
    <property type="entry name" value="CMRF35-LIKE MOLECULE 3-RELATED"/>
    <property type="match status" value="1"/>
</dbReference>
<dbReference type="AlphaFoldDB" id="A0ABD1JGZ2"/>
<comment type="caution">
    <text evidence="8">The sequence shown here is derived from an EMBL/GenBank/DDBJ whole genome shotgun (WGS) entry which is preliminary data.</text>
</comment>
<reference evidence="8 9" key="1">
    <citation type="submission" date="2024-09" db="EMBL/GenBank/DDBJ databases">
        <title>A chromosome-level genome assembly of Gray's grenadier anchovy, Coilia grayii.</title>
        <authorList>
            <person name="Fu Z."/>
        </authorList>
    </citation>
    <scope>NUCLEOTIDE SEQUENCE [LARGE SCALE GENOMIC DNA]</scope>
    <source>
        <strain evidence="8">G4</strain>
        <tissue evidence="8">Muscle</tissue>
    </source>
</reference>
<evidence type="ECO:0000259" key="7">
    <source>
        <dbReference type="Pfam" id="PF07686"/>
    </source>
</evidence>
<evidence type="ECO:0000256" key="2">
    <source>
        <dbReference type="ARBA" id="ARBA00022692"/>
    </source>
</evidence>
<dbReference type="Pfam" id="PF07686">
    <property type="entry name" value="V-set"/>
    <property type="match status" value="2"/>
</dbReference>
<keyword evidence="5" id="KW-1133">Transmembrane helix</keyword>
<evidence type="ECO:0000256" key="5">
    <source>
        <dbReference type="SAM" id="Phobius"/>
    </source>
</evidence>
<keyword evidence="9" id="KW-1185">Reference proteome</keyword>
<dbReference type="InterPro" id="IPR013783">
    <property type="entry name" value="Ig-like_fold"/>
</dbReference>
<feature type="region of interest" description="Disordered" evidence="4">
    <location>
        <begin position="290"/>
        <end position="313"/>
    </location>
</feature>
<proteinExistence type="predicted"/>
<feature type="chain" id="PRO_5044829230" description="Immunoglobulin V-set domain-containing protein" evidence="6">
    <location>
        <begin position="17"/>
        <end position="350"/>
    </location>
</feature>
<feature type="signal peptide" evidence="6">
    <location>
        <begin position="1"/>
        <end position="16"/>
    </location>
</feature>